<feature type="binding site" evidence="8">
    <location>
        <position position="69"/>
    </location>
    <ligand>
        <name>substrate</name>
    </ligand>
</feature>
<keyword evidence="4 8" id="KW-0028">Amino-acid biosynthesis</keyword>
<evidence type="ECO:0000256" key="8">
    <source>
        <dbReference type="HAMAP-Rule" id="MF_00197"/>
    </source>
</evidence>
<keyword evidence="11" id="KW-1185">Reference proteome</keyword>
<feature type="site" description="Could be important to modulate the pK values of the two catalytic cysteine residues" evidence="8">
    <location>
        <position position="172"/>
    </location>
</feature>
<dbReference type="InterPro" id="IPR018510">
    <property type="entry name" value="DAP_epimerase_AS"/>
</dbReference>
<feature type="active site" evidence="9">
    <location>
        <position position="78"/>
    </location>
</feature>
<feature type="binding site" evidence="8">
    <location>
        <position position="203"/>
    </location>
    <ligand>
        <name>substrate</name>
    </ligand>
</feature>
<feature type="binding site" evidence="8">
    <location>
        <position position="15"/>
    </location>
    <ligand>
        <name>substrate</name>
    </ligand>
</feature>
<feature type="binding site" evidence="8">
    <location>
        <begin position="79"/>
        <end position="80"/>
    </location>
    <ligand>
        <name>substrate</name>
    </ligand>
</feature>
<feature type="binding site" evidence="8">
    <location>
        <begin position="221"/>
        <end position="222"/>
    </location>
    <ligand>
        <name>substrate</name>
    </ligand>
</feature>
<dbReference type="PANTHER" id="PTHR31689">
    <property type="entry name" value="DIAMINOPIMELATE EPIMERASE, CHLOROPLASTIC"/>
    <property type="match status" value="1"/>
</dbReference>
<dbReference type="PROSITE" id="PS01326">
    <property type="entry name" value="DAP_EPIMERASE"/>
    <property type="match status" value="1"/>
</dbReference>
<dbReference type="Gene3D" id="3.10.310.10">
    <property type="entry name" value="Diaminopimelate Epimerase, Chain A, domain 1"/>
    <property type="match status" value="2"/>
</dbReference>
<dbReference type="SUPFAM" id="SSF54506">
    <property type="entry name" value="Diaminopimelate epimerase-like"/>
    <property type="match status" value="1"/>
</dbReference>
<feature type="binding site" evidence="8">
    <location>
        <begin position="231"/>
        <end position="232"/>
    </location>
    <ligand>
        <name>substrate</name>
    </ligand>
</feature>
<sequence>MVVPLLFVKMHGLGNDFVVIGALDNLPLCEDELSEFARFVCDRHFGVGADGVIWILPSEEADFKMRIFNPDGSEAEMCGNGIRCAAKWFYDRDYAKGEMVKVETLAGLKTVWVQAKEGKAVAVTVDMGEPIFNTVQIPTTLLGDGREAIEVPLTIDGVETFTASAVSMGNPHCVIFVDDVNGFPVERVGPKIERHPAFPQRTNVEFVQVVSSNELKVRVWERGAGLTLACGTGACASLVIAAKTGRAERKAMVHLPGGTLSIEWRDDNRVYMTGPAVEVFRGELVWESKGD</sequence>
<feature type="active site" description="Proton acceptor" evidence="8">
    <location>
        <position position="230"/>
    </location>
</feature>
<keyword evidence="5 8" id="KW-0457">Lysine biosynthesis</keyword>
<evidence type="ECO:0000256" key="3">
    <source>
        <dbReference type="ARBA" id="ARBA00013080"/>
    </source>
</evidence>
<dbReference type="EC" id="5.1.1.7" evidence="3 8"/>
<name>A0ABT2EMR4_9BACT</name>
<dbReference type="NCBIfam" id="TIGR00652">
    <property type="entry name" value="DapF"/>
    <property type="match status" value="1"/>
</dbReference>
<comment type="caution">
    <text evidence="10">The sequence shown here is derived from an EMBL/GenBank/DDBJ whole genome shotgun (WGS) entry which is preliminary data.</text>
</comment>
<organism evidence="10 11">
    <name type="scientific">Candidatus Fervidibacter sacchari</name>
    <dbReference type="NCBI Taxonomy" id="1448929"/>
    <lineage>
        <taxon>Bacteria</taxon>
        <taxon>Candidatus Fervidibacterota</taxon>
        <taxon>Candidatus Fervidibacter</taxon>
    </lineage>
</organism>
<accession>A0ABT2EMR4</accession>
<dbReference type="HAMAP" id="MF_00197">
    <property type="entry name" value="DAP_epimerase"/>
    <property type="match status" value="1"/>
</dbReference>
<evidence type="ECO:0000256" key="2">
    <source>
        <dbReference type="ARBA" id="ARBA00010219"/>
    </source>
</evidence>
<evidence type="ECO:0000256" key="1">
    <source>
        <dbReference type="ARBA" id="ARBA00005196"/>
    </source>
</evidence>
<evidence type="ECO:0000313" key="10">
    <source>
        <dbReference type="EMBL" id="MCS3919253.1"/>
    </source>
</evidence>
<comment type="similarity">
    <text evidence="2 8">Belongs to the diaminopimelate epimerase family.</text>
</comment>
<dbReference type="EMBL" id="JANUCP010000003">
    <property type="protein sequence ID" value="MCS3919253.1"/>
    <property type="molecule type" value="Genomic_DNA"/>
</dbReference>
<evidence type="ECO:0000256" key="6">
    <source>
        <dbReference type="ARBA" id="ARBA00023235"/>
    </source>
</evidence>
<keyword evidence="6 8" id="KW-0413">Isomerase</keyword>
<protein>
    <recommendedName>
        <fullName evidence="3 8">Diaminopimelate epimerase</fullName>
        <shortName evidence="8">DAP epimerase</shortName>
        <ecNumber evidence="3 8">5.1.1.7</ecNumber>
    </recommendedName>
    <alternativeName>
        <fullName evidence="8">PLP-independent amino acid racemase</fullName>
    </alternativeName>
</protein>
<comment type="caution">
    <text evidence="8">Lacks conserved residue(s) required for the propagation of feature annotation.</text>
</comment>
<dbReference type="Pfam" id="PF01678">
    <property type="entry name" value="DAP_epimerase"/>
    <property type="match status" value="2"/>
</dbReference>
<evidence type="ECO:0000256" key="4">
    <source>
        <dbReference type="ARBA" id="ARBA00022605"/>
    </source>
</evidence>
<keyword evidence="8" id="KW-0963">Cytoplasm</keyword>
<dbReference type="GO" id="GO:0008837">
    <property type="term" value="F:diaminopimelate epimerase activity"/>
    <property type="evidence" value="ECO:0007669"/>
    <property type="project" value="UniProtKB-EC"/>
</dbReference>
<evidence type="ECO:0000256" key="5">
    <source>
        <dbReference type="ARBA" id="ARBA00023154"/>
    </source>
</evidence>
<comment type="subcellular location">
    <subcellularLocation>
        <location evidence="8">Cytoplasm</location>
    </subcellularLocation>
</comment>
<evidence type="ECO:0000256" key="9">
    <source>
        <dbReference type="PROSITE-ProRule" id="PRU10125"/>
    </source>
</evidence>
<reference evidence="10 11" key="1">
    <citation type="submission" date="2022-08" db="EMBL/GenBank/DDBJ databases">
        <title>Bacterial and archaeal communities from various locations to study Microbial Dark Matter (Phase II).</title>
        <authorList>
            <person name="Stepanauskas R."/>
        </authorList>
    </citation>
    <scope>NUCLEOTIDE SEQUENCE [LARGE SCALE GENOMIC DNA]</scope>
    <source>
        <strain evidence="10 11">PD1</strain>
    </source>
</reference>
<feature type="binding site" evidence="8">
    <location>
        <position position="170"/>
    </location>
    <ligand>
        <name>substrate</name>
    </ligand>
</feature>
<comment type="pathway">
    <text evidence="1 8">Amino-acid biosynthesis; L-lysine biosynthesis via DAP pathway; DL-2,6-diaminopimelate from LL-2,6-diaminopimelate: step 1/1.</text>
</comment>
<evidence type="ECO:0000313" key="11">
    <source>
        <dbReference type="Proteomes" id="UP001204798"/>
    </source>
</evidence>
<feature type="active site" description="Proton donor" evidence="8">
    <location>
        <position position="78"/>
    </location>
</feature>
<dbReference type="InterPro" id="IPR001653">
    <property type="entry name" value="DAP_epimerase_DapF"/>
</dbReference>
<dbReference type="PANTHER" id="PTHR31689:SF0">
    <property type="entry name" value="DIAMINOPIMELATE EPIMERASE"/>
    <property type="match status" value="1"/>
</dbReference>
<proteinExistence type="inferred from homology"/>
<comment type="subunit">
    <text evidence="8">Homodimer.</text>
</comment>
<feature type="site" description="Could be important to modulate the pK values of the two catalytic cysteine residues" evidence="8">
    <location>
        <position position="221"/>
    </location>
</feature>
<dbReference type="Proteomes" id="UP001204798">
    <property type="component" value="Unassembled WGS sequence"/>
</dbReference>
<gene>
    <name evidence="8" type="primary">dapF</name>
    <name evidence="10" type="ORF">M2350_001666</name>
</gene>
<comment type="catalytic activity">
    <reaction evidence="7 8">
        <text>(2S,6S)-2,6-diaminopimelate = meso-2,6-diaminopimelate</text>
        <dbReference type="Rhea" id="RHEA:15393"/>
        <dbReference type="ChEBI" id="CHEBI:57609"/>
        <dbReference type="ChEBI" id="CHEBI:57791"/>
        <dbReference type="EC" id="5.1.1.7"/>
    </reaction>
</comment>
<evidence type="ECO:0000256" key="7">
    <source>
        <dbReference type="ARBA" id="ARBA00051712"/>
    </source>
</evidence>
<comment type="function">
    <text evidence="8">Catalyzes the stereoinversion of LL-2,6-diaminopimelate (L,L-DAP) to meso-diaminopimelate (meso-DAP), a precursor of L-lysine and an essential component of the bacterial peptidoglycan.</text>
</comment>